<evidence type="ECO:0000256" key="5">
    <source>
        <dbReference type="HAMAP-Rule" id="MF_01244"/>
    </source>
</evidence>
<dbReference type="Proteomes" id="UP001524383">
    <property type="component" value="Unassembled WGS sequence"/>
</dbReference>
<feature type="domain" description="3-dehydroquinate synthase C-terminal" evidence="7">
    <location>
        <begin position="154"/>
        <end position="328"/>
    </location>
</feature>
<accession>A0ABD4TI68</accession>
<reference evidence="8 9" key="1">
    <citation type="submission" date="2019-08" db="EMBL/GenBank/DDBJ databases">
        <authorList>
            <person name="Chen S.-C."/>
            <person name="Lai M.-C."/>
            <person name="You Y.-T."/>
        </authorList>
    </citation>
    <scope>NUCLEOTIDE SEQUENCE [LARGE SCALE GENOMIC DNA]</scope>
    <source>
        <strain evidence="8 9">P2F9704a</strain>
    </source>
</reference>
<sequence>MKEFWVDIRPWNKEAALAAIEGGATALLLNSREEASNLARISIISSDGDLIEGKDFHRIEIRDKATEERAAEYAKTARVVVSTTDWTVIPLENLVAVSDRIIAEVTDAGEAALALGILEKGVGGILLASQDPQQIRAVATLLEGDGGTIPLIPLTITRIVPVGVGDRVCIDTCSLFDEGEGMLVGNTSSALLLVAAETLENPYVSPRPFRVNAGAVHMYILSPDGKTRYLSEIGSGQTGCAVTGAGQIRTVSVGRVKIERRPLILVEAEYEGRVASAVIQNAETVRLVGEDGVARSIVELKEGDLVLGHLMTGGRHFGVAIDETILER</sequence>
<keyword evidence="3 5" id="KW-0520">NAD</keyword>
<comment type="function">
    <text evidence="5">Catalyzes the oxidative deamination and cyclization of 2-amino-3,7-dideoxy-D-threo-hept-6-ulosonic acid (ADH) to yield 3-dehydroquinate (DHQ), which is fed into the canonical shikimic pathway of aromatic amino acid biosynthesis.</text>
</comment>
<evidence type="ECO:0000256" key="3">
    <source>
        <dbReference type="ARBA" id="ARBA00023027"/>
    </source>
</evidence>
<evidence type="ECO:0000313" key="8">
    <source>
        <dbReference type="EMBL" id="MCQ1537638.1"/>
    </source>
</evidence>
<dbReference type="PANTHER" id="PTHR33563">
    <property type="match status" value="1"/>
</dbReference>
<keyword evidence="4 5" id="KW-0057">Aromatic amino acid biosynthesis</keyword>
<dbReference type="InterPro" id="IPR056179">
    <property type="entry name" value="DHQS_C"/>
</dbReference>
<evidence type="ECO:0000256" key="1">
    <source>
        <dbReference type="ARBA" id="ARBA00022605"/>
    </source>
</evidence>
<keyword evidence="1 5" id="KW-0028">Amino-acid biosynthesis</keyword>
<dbReference type="EMBL" id="VOTZ01000002">
    <property type="protein sequence ID" value="MCQ1537638.1"/>
    <property type="molecule type" value="Genomic_DNA"/>
</dbReference>
<dbReference type="HAMAP" id="MF_01244">
    <property type="entry name" value="Arch_DHQ_synthase"/>
    <property type="match status" value="1"/>
</dbReference>
<dbReference type="InterPro" id="IPR030960">
    <property type="entry name" value="DHQS/DOIS_N"/>
</dbReference>
<dbReference type="EC" id="1.4.1.24" evidence="5"/>
<dbReference type="RefSeq" id="WP_255331551.1">
    <property type="nucleotide sequence ID" value="NZ_VOTZ01000002.1"/>
</dbReference>
<proteinExistence type="inferred from homology"/>
<protein>
    <recommendedName>
        <fullName evidence="5">3-dehydroquinate synthase</fullName>
        <shortName evidence="5">DHQ synthase</shortName>
        <ecNumber evidence="5">1.4.1.24</ecNumber>
    </recommendedName>
    <alternativeName>
        <fullName evidence="5">3-dehydroquinate synthase II</fullName>
    </alternativeName>
</protein>
<evidence type="ECO:0000313" key="9">
    <source>
        <dbReference type="Proteomes" id="UP001524383"/>
    </source>
</evidence>
<dbReference type="Pfam" id="PF01959">
    <property type="entry name" value="DHQS"/>
    <property type="match status" value="1"/>
</dbReference>
<keyword evidence="9" id="KW-1185">Reference proteome</keyword>
<comment type="caution">
    <text evidence="8">The sequence shown here is derived from an EMBL/GenBank/DDBJ whole genome shotgun (WGS) entry which is preliminary data.</text>
</comment>
<organism evidence="8 9">
    <name type="scientific">Methanocalculus taiwanensis</name>
    <dbReference type="NCBI Taxonomy" id="106207"/>
    <lineage>
        <taxon>Archaea</taxon>
        <taxon>Methanobacteriati</taxon>
        <taxon>Methanobacteriota</taxon>
        <taxon>Stenosarchaea group</taxon>
        <taxon>Methanomicrobia</taxon>
        <taxon>Methanomicrobiales</taxon>
        <taxon>Methanocalculaceae</taxon>
        <taxon>Methanocalculus</taxon>
    </lineage>
</organism>
<name>A0ABD4TI68_9EURY</name>
<dbReference type="GO" id="GO:0102042">
    <property type="term" value="F:dehydroquinate synthase activity"/>
    <property type="evidence" value="ECO:0007669"/>
    <property type="project" value="UniProtKB-EC"/>
</dbReference>
<keyword evidence="2 5" id="KW-0560">Oxidoreductase</keyword>
<dbReference type="GO" id="GO:0051287">
    <property type="term" value="F:NAD binding"/>
    <property type="evidence" value="ECO:0007669"/>
    <property type="project" value="UniProtKB-UniRule"/>
</dbReference>
<evidence type="ECO:0000256" key="4">
    <source>
        <dbReference type="ARBA" id="ARBA00023141"/>
    </source>
</evidence>
<comment type="similarity">
    <text evidence="5">Belongs to the archaeal-type DHQ synthase family.</text>
</comment>
<dbReference type="Pfam" id="PF26558">
    <property type="entry name" value="DHQS_2nd"/>
    <property type="match status" value="1"/>
</dbReference>
<feature type="domain" description="3-dehydroquinate synthase N-terminal" evidence="6">
    <location>
        <begin position="1"/>
        <end position="141"/>
    </location>
</feature>
<dbReference type="NCBIfam" id="NF002627">
    <property type="entry name" value="PRK02290.1-5"/>
    <property type="match status" value="1"/>
</dbReference>
<gene>
    <name evidence="5" type="primary">aroB'</name>
    <name evidence="8" type="ORF">FTO68_01345</name>
</gene>
<evidence type="ECO:0000259" key="6">
    <source>
        <dbReference type="Pfam" id="PF01959"/>
    </source>
</evidence>
<dbReference type="AlphaFoldDB" id="A0ABD4TI68"/>
<dbReference type="GO" id="GO:0008652">
    <property type="term" value="P:amino acid biosynthetic process"/>
    <property type="evidence" value="ECO:0007669"/>
    <property type="project" value="UniProtKB-KW"/>
</dbReference>
<evidence type="ECO:0000259" key="7">
    <source>
        <dbReference type="Pfam" id="PF26558"/>
    </source>
</evidence>
<comment type="catalytic activity">
    <reaction evidence="5">
        <text>2-amino-2,3,7-trideoxy-D-lyxo-hept-6-ulosonate + NAD(+) + H2O = 3-dehydroquinate + NH4(+) + NADH + H(+)</text>
        <dbReference type="Rhea" id="RHEA:25956"/>
        <dbReference type="ChEBI" id="CHEBI:15377"/>
        <dbReference type="ChEBI" id="CHEBI:15378"/>
        <dbReference type="ChEBI" id="CHEBI:28938"/>
        <dbReference type="ChEBI" id="CHEBI:32364"/>
        <dbReference type="ChEBI" id="CHEBI:57540"/>
        <dbReference type="ChEBI" id="CHEBI:57945"/>
        <dbReference type="ChEBI" id="CHEBI:58859"/>
        <dbReference type="EC" id="1.4.1.24"/>
    </reaction>
</comment>
<evidence type="ECO:0000256" key="2">
    <source>
        <dbReference type="ARBA" id="ARBA00023002"/>
    </source>
</evidence>
<dbReference type="PANTHER" id="PTHR33563:SF1">
    <property type="entry name" value="3-DEHYDROQUINATE SYNTHASE"/>
    <property type="match status" value="1"/>
</dbReference>
<dbReference type="GO" id="GO:0009073">
    <property type="term" value="P:aromatic amino acid family biosynthetic process"/>
    <property type="evidence" value="ECO:0007669"/>
    <property type="project" value="UniProtKB-UniRule"/>
</dbReference>
<dbReference type="InterPro" id="IPR002812">
    <property type="entry name" value="DHQS"/>
</dbReference>